<dbReference type="PANTHER" id="PTHR40447:SF1">
    <property type="entry name" value="ANAEROBIC SULFITE REDUCTASE SUBUNIT A"/>
    <property type="match status" value="1"/>
</dbReference>
<dbReference type="InterPro" id="IPR017900">
    <property type="entry name" value="4Fe4S_Fe_S_CS"/>
</dbReference>
<dbReference type="PANTHER" id="PTHR40447">
    <property type="entry name" value="ANAEROBIC SULFITE REDUCTASE SUBUNIT A"/>
    <property type="match status" value="1"/>
</dbReference>
<keyword evidence="1" id="KW-0479">Metal-binding</keyword>
<protein>
    <submittedName>
        <fullName evidence="5">4Fe-4S ferredoxin</fullName>
    </submittedName>
</protein>
<gene>
    <name evidence="5" type="ORF">GCM10007860_22030</name>
</gene>
<dbReference type="SUPFAM" id="SSF46548">
    <property type="entry name" value="alpha-helical ferredoxin"/>
    <property type="match status" value="1"/>
</dbReference>
<keyword evidence="2" id="KW-0408">Iron</keyword>
<keyword evidence="3" id="KW-0411">Iron-sulfur</keyword>
<evidence type="ECO:0000256" key="2">
    <source>
        <dbReference type="ARBA" id="ARBA00023004"/>
    </source>
</evidence>
<dbReference type="InterPro" id="IPR017896">
    <property type="entry name" value="4Fe4S_Fe-S-bd"/>
</dbReference>
<dbReference type="PROSITE" id="PS51379">
    <property type="entry name" value="4FE4S_FER_2"/>
    <property type="match status" value="2"/>
</dbReference>
<dbReference type="PROSITE" id="PS00198">
    <property type="entry name" value="4FE4S_FER_1"/>
    <property type="match status" value="2"/>
</dbReference>
<dbReference type="Pfam" id="PF17179">
    <property type="entry name" value="Fer4_22"/>
    <property type="match status" value="1"/>
</dbReference>
<sequence>MNSEALTMSMYIVSSHEIKQLAEALRASYDVYGPQVDPQTQQVFFDQLGDVEALNLEAPIPSMPVKEILFPQMERVLQYKYDAEAQSVEMSKPYAERPKVLFGLRPCDLSGILVLDRFFLGQEFVDDVYLTHRRQCLLISNTCLNPFPQCFCVCTHSGPDADEGFDLDLTKLKDGYLVRVGSEKGQAIADERNWKPAQPHHLSEHKAVVDRCIDLFPEMATDNKAWVSRVMNRITTGFIKSETWEYIGDQCFECGACSFVCPTCSCFNVEDSRMCDGECERLRTHDSCSFEGYARMAGDHNPRQPVEDRRNKRFFCKLSYPQSKKYLRPGCVGCGRCQWVCPGDIGLPNVVQYIRREITE</sequence>
<comment type="caution">
    <text evidence="5">The sequence shown here is derived from an EMBL/GenBank/DDBJ whole genome shotgun (WGS) entry which is preliminary data.</text>
</comment>
<dbReference type="EMBL" id="BSOZ01000033">
    <property type="protein sequence ID" value="GLS05053.1"/>
    <property type="molecule type" value="Genomic_DNA"/>
</dbReference>
<organism evidence="5 6">
    <name type="scientific">Chitiniphilus shinanonensis</name>
    <dbReference type="NCBI Taxonomy" id="553088"/>
    <lineage>
        <taxon>Bacteria</taxon>
        <taxon>Pseudomonadati</taxon>
        <taxon>Pseudomonadota</taxon>
        <taxon>Betaproteobacteria</taxon>
        <taxon>Neisseriales</taxon>
        <taxon>Chitinibacteraceae</taxon>
        <taxon>Chitiniphilus</taxon>
    </lineage>
</organism>
<feature type="domain" description="4Fe-4S ferredoxin-type" evidence="4">
    <location>
        <begin position="242"/>
        <end position="272"/>
    </location>
</feature>
<evidence type="ECO:0000259" key="4">
    <source>
        <dbReference type="PROSITE" id="PS51379"/>
    </source>
</evidence>
<evidence type="ECO:0000256" key="1">
    <source>
        <dbReference type="ARBA" id="ARBA00022723"/>
    </source>
</evidence>
<evidence type="ECO:0000313" key="5">
    <source>
        <dbReference type="EMBL" id="GLS05053.1"/>
    </source>
</evidence>
<dbReference type="Proteomes" id="UP001156836">
    <property type="component" value="Unassembled WGS sequence"/>
</dbReference>
<evidence type="ECO:0000313" key="6">
    <source>
        <dbReference type="Proteomes" id="UP001156836"/>
    </source>
</evidence>
<reference evidence="6" key="1">
    <citation type="journal article" date="2019" name="Int. J. Syst. Evol. Microbiol.">
        <title>The Global Catalogue of Microorganisms (GCM) 10K type strain sequencing project: providing services to taxonomists for standard genome sequencing and annotation.</title>
        <authorList>
            <consortium name="The Broad Institute Genomics Platform"/>
            <consortium name="The Broad Institute Genome Sequencing Center for Infectious Disease"/>
            <person name="Wu L."/>
            <person name="Ma J."/>
        </authorList>
    </citation>
    <scope>NUCLEOTIDE SEQUENCE [LARGE SCALE GENOMIC DNA]</scope>
    <source>
        <strain evidence="6">NBRC 104970</strain>
    </source>
</reference>
<evidence type="ECO:0000256" key="3">
    <source>
        <dbReference type="ARBA" id="ARBA00023014"/>
    </source>
</evidence>
<proteinExistence type="predicted"/>
<accession>A0ABQ6BTQ4</accession>
<feature type="domain" description="4Fe-4S ferredoxin-type" evidence="4">
    <location>
        <begin position="323"/>
        <end position="350"/>
    </location>
</feature>
<name>A0ABQ6BTQ4_9NEIS</name>
<keyword evidence="6" id="KW-1185">Reference proteome</keyword>